<feature type="transmembrane region" description="Helical" evidence="9">
    <location>
        <begin position="191"/>
        <end position="209"/>
    </location>
</feature>
<dbReference type="InterPro" id="IPR003280">
    <property type="entry name" value="2pore_dom_K_chnl"/>
</dbReference>
<reference evidence="11 12" key="1">
    <citation type="journal article" date="2019" name="Int. J. Syst. Evol. Microbiol.">
        <title>The Global Catalogue of Microorganisms (GCM) 10K type strain sequencing project: providing services to taxonomists for standard genome sequencing and annotation.</title>
        <authorList>
            <consortium name="The Broad Institute Genomics Platform"/>
            <consortium name="The Broad Institute Genome Sequencing Center for Infectious Disease"/>
            <person name="Wu L."/>
            <person name="Ma J."/>
        </authorList>
    </citation>
    <scope>NUCLEOTIDE SEQUENCE [LARGE SCALE GENOMIC DNA]</scope>
    <source>
        <strain evidence="11 12">CGMCC 1.10387</strain>
    </source>
</reference>
<protein>
    <submittedName>
        <fullName evidence="11">NAD-binding protein</fullName>
    </submittedName>
</protein>
<dbReference type="InterPro" id="IPR003148">
    <property type="entry name" value="RCK_N"/>
</dbReference>
<dbReference type="RefSeq" id="WP_390282141.1">
    <property type="nucleotide sequence ID" value="NZ_JBHUDP010000003.1"/>
</dbReference>
<dbReference type="AlphaFoldDB" id="A0ABD6DUM5"/>
<feature type="domain" description="RCK N-terminal" evidence="10">
    <location>
        <begin position="261"/>
        <end position="376"/>
    </location>
</feature>
<evidence type="ECO:0000256" key="1">
    <source>
        <dbReference type="ARBA" id="ARBA00004651"/>
    </source>
</evidence>
<dbReference type="Gene3D" id="1.10.287.70">
    <property type="match status" value="1"/>
</dbReference>
<proteinExistence type="predicted"/>
<gene>
    <name evidence="11" type="ORF">ACFSAS_10225</name>
</gene>
<dbReference type="Pfam" id="PF07885">
    <property type="entry name" value="Ion_trans_2"/>
    <property type="match status" value="1"/>
</dbReference>
<dbReference type="InterPro" id="IPR050721">
    <property type="entry name" value="Trk_Ktr_HKT_K-transport"/>
</dbReference>
<keyword evidence="3 9" id="KW-0812">Transmembrane</keyword>
<dbReference type="PANTHER" id="PTHR43833:SF9">
    <property type="entry name" value="POTASSIUM CHANNEL PROTEIN YUGO-RELATED"/>
    <property type="match status" value="1"/>
</dbReference>
<feature type="transmembrane region" description="Helical" evidence="9">
    <location>
        <begin position="103"/>
        <end position="121"/>
    </location>
</feature>
<evidence type="ECO:0000256" key="6">
    <source>
        <dbReference type="ARBA" id="ARBA00023136"/>
    </source>
</evidence>
<sequence>MVDSQGQSEERPFEEVFYPTDRVPFVEWREFSGAKSTVALMAAITVLGFVTGLSNLSQPQPVLEGPLAAVLPLSGTFVRFAGVLFAFPLGLVTVGLQRRKRIAWLAAMALLPGLALLPLTTGRTTEVPLLLLVFAAIPLLAANRDVFSQTLDLSSLQIAALTSILGVGLYGTVGAYGLRGQFLELDGWGDAFYYVVVTIATVGYGDITPVTAEAKLFSLSVILLGTGAFTVAVGALIGPAIESRMAAAFGTMTASELSLLEDHVVVLGYGDVTESFLERIDEETDLVVVTENADAASRLAGEGVEVLTDDPTDESVLRDARVEAASGLAVAGDDDAENVLAVLAARNVNPDVRIVTVANEETHVRKLDAVGADEIIDLRAIGGRLLGESVLESEEAGSGRSDLGRRDREDA</sequence>
<feature type="region of interest" description="Disordered" evidence="8">
    <location>
        <begin position="392"/>
        <end position="411"/>
    </location>
</feature>
<evidence type="ECO:0000256" key="4">
    <source>
        <dbReference type="ARBA" id="ARBA00022989"/>
    </source>
</evidence>
<organism evidence="11 12">
    <name type="scientific">Halobellus litoreus</name>
    <dbReference type="NCBI Taxonomy" id="755310"/>
    <lineage>
        <taxon>Archaea</taxon>
        <taxon>Methanobacteriati</taxon>
        <taxon>Methanobacteriota</taxon>
        <taxon>Stenosarchaea group</taxon>
        <taxon>Halobacteria</taxon>
        <taxon>Halobacteriales</taxon>
        <taxon>Haloferacaceae</taxon>
        <taxon>Halobellus</taxon>
    </lineage>
</organism>
<evidence type="ECO:0000313" key="12">
    <source>
        <dbReference type="Proteomes" id="UP001597092"/>
    </source>
</evidence>
<dbReference type="PROSITE" id="PS51201">
    <property type="entry name" value="RCK_N"/>
    <property type="match status" value="1"/>
</dbReference>
<feature type="compositionally biased region" description="Basic and acidic residues" evidence="8">
    <location>
        <begin position="402"/>
        <end position="411"/>
    </location>
</feature>
<feature type="transmembrane region" description="Helical" evidence="9">
    <location>
        <begin position="77"/>
        <end position="96"/>
    </location>
</feature>
<evidence type="ECO:0000313" key="11">
    <source>
        <dbReference type="EMBL" id="MFD1685986.1"/>
    </source>
</evidence>
<comment type="caution">
    <text evidence="11">The sequence shown here is derived from an EMBL/GenBank/DDBJ whole genome shotgun (WGS) entry which is preliminary data.</text>
</comment>
<dbReference type="InterPro" id="IPR036291">
    <property type="entry name" value="NAD(P)-bd_dom_sf"/>
</dbReference>
<evidence type="ECO:0000256" key="2">
    <source>
        <dbReference type="ARBA" id="ARBA00022448"/>
    </source>
</evidence>
<keyword evidence="5" id="KW-0406">Ion transport</keyword>
<dbReference type="Gene3D" id="3.40.50.720">
    <property type="entry name" value="NAD(P)-binding Rossmann-like Domain"/>
    <property type="match status" value="1"/>
</dbReference>
<feature type="transmembrane region" description="Helical" evidence="9">
    <location>
        <begin position="127"/>
        <end position="146"/>
    </location>
</feature>
<dbReference type="EMBL" id="JBHUDP010000003">
    <property type="protein sequence ID" value="MFD1685986.1"/>
    <property type="molecule type" value="Genomic_DNA"/>
</dbReference>
<evidence type="ECO:0000256" key="9">
    <source>
        <dbReference type="SAM" id="Phobius"/>
    </source>
</evidence>
<dbReference type="Proteomes" id="UP001597092">
    <property type="component" value="Unassembled WGS sequence"/>
</dbReference>
<evidence type="ECO:0000256" key="7">
    <source>
        <dbReference type="ARBA" id="ARBA00023303"/>
    </source>
</evidence>
<evidence type="ECO:0000259" key="10">
    <source>
        <dbReference type="PROSITE" id="PS51201"/>
    </source>
</evidence>
<evidence type="ECO:0000256" key="5">
    <source>
        <dbReference type="ARBA" id="ARBA00023065"/>
    </source>
</evidence>
<evidence type="ECO:0000256" key="8">
    <source>
        <dbReference type="SAM" id="MobiDB-lite"/>
    </source>
</evidence>
<accession>A0ABD6DUM5</accession>
<dbReference type="PANTHER" id="PTHR43833">
    <property type="entry name" value="POTASSIUM CHANNEL PROTEIN 2-RELATED-RELATED"/>
    <property type="match status" value="1"/>
</dbReference>
<comment type="subcellular location">
    <subcellularLocation>
        <location evidence="1">Cell membrane</location>
        <topology evidence="1">Multi-pass membrane protein</topology>
    </subcellularLocation>
</comment>
<dbReference type="SUPFAM" id="SSF81324">
    <property type="entry name" value="Voltage-gated potassium channels"/>
    <property type="match status" value="1"/>
</dbReference>
<dbReference type="Pfam" id="PF02254">
    <property type="entry name" value="TrkA_N"/>
    <property type="match status" value="1"/>
</dbReference>
<dbReference type="PRINTS" id="PR01333">
    <property type="entry name" value="2POREKCHANEL"/>
</dbReference>
<feature type="transmembrane region" description="Helical" evidence="9">
    <location>
        <begin position="216"/>
        <end position="237"/>
    </location>
</feature>
<dbReference type="GO" id="GO:0034220">
    <property type="term" value="P:monoatomic ion transmembrane transport"/>
    <property type="evidence" value="ECO:0007669"/>
    <property type="project" value="UniProtKB-KW"/>
</dbReference>
<dbReference type="GO" id="GO:0005886">
    <property type="term" value="C:plasma membrane"/>
    <property type="evidence" value="ECO:0007669"/>
    <property type="project" value="UniProtKB-SubCell"/>
</dbReference>
<keyword evidence="7" id="KW-0407">Ion channel</keyword>
<feature type="transmembrane region" description="Helical" evidence="9">
    <location>
        <begin position="38"/>
        <end position="57"/>
    </location>
</feature>
<evidence type="ECO:0000256" key="3">
    <source>
        <dbReference type="ARBA" id="ARBA00022692"/>
    </source>
</evidence>
<keyword evidence="2" id="KW-0813">Transport</keyword>
<name>A0ABD6DUM5_9EURY</name>
<dbReference type="SUPFAM" id="SSF51735">
    <property type="entry name" value="NAD(P)-binding Rossmann-fold domains"/>
    <property type="match status" value="1"/>
</dbReference>
<keyword evidence="6 9" id="KW-0472">Membrane</keyword>
<feature type="transmembrane region" description="Helical" evidence="9">
    <location>
        <begin position="158"/>
        <end position="179"/>
    </location>
</feature>
<keyword evidence="12" id="KW-1185">Reference proteome</keyword>
<dbReference type="InterPro" id="IPR013099">
    <property type="entry name" value="K_chnl_dom"/>
</dbReference>
<keyword evidence="4 9" id="KW-1133">Transmembrane helix</keyword>